<dbReference type="PANTHER" id="PTHR43767">
    <property type="entry name" value="LONG-CHAIN-FATTY-ACID--COA LIGASE"/>
    <property type="match status" value="1"/>
</dbReference>
<dbReference type="InterPro" id="IPR045851">
    <property type="entry name" value="AMP-bd_C_sf"/>
</dbReference>
<dbReference type="EC" id="6.2.1.26" evidence="6"/>
<keyword evidence="1" id="KW-0474">Menaquinone biosynthesis</keyword>
<dbReference type="EMBL" id="JAIWIU010000071">
    <property type="protein sequence ID" value="MCA2016820.1"/>
    <property type="molecule type" value="Genomic_DNA"/>
</dbReference>
<dbReference type="GO" id="GO:0008756">
    <property type="term" value="F:o-succinylbenzoate-CoA ligase activity"/>
    <property type="evidence" value="ECO:0007669"/>
    <property type="project" value="UniProtKB-EC"/>
</dbReference>
<keyword evidence="3" id="KW-0547">Nucleotide-binding</keyword>
<evidence type="ECO:0000259" key="5">
    <source>
        <dbReference type="Pfam" id="PF00501"/>
    </source>
</evidence>
<dbReference type="InterPro" id="IPR020845">
    <property type="entry name" value="AMP-binding_CS"/>
</dbReference>
<dbReference type="Proteomes" id="UP001199044">
    <property type="component" value="Unassembled WGS sequence"/>
</dbReference>
<keyword evidence="7" id="KW-1185">Reference proteome</keyword>
<dbReference type="InterPro" id="IPR000873">
    <property type="entry name" value="AMP-dep_synth/lig_dom"/>
</dbReference>
<name>A0ABS7YRC2_9VIBR</name>
<evidence type="ECO:0000256" key="4">
    <source>
        <dbReference type="ARBA" id="ARBA00022840"/>
    </source>
</evidence>
<dbReference type="InterPro" id="IPR050237">
    <property type="entry name" value="ATP-dep_AMP-bd_enzyme"/>
</dbReference>
<gene>
    <name evidence="6" type="primary">menE</name>
    <name evidence="6" type="ORF">LDJ79_11910</name>
</gene>
<feature type="domain" description="AMP-dependent synthetase/ligase" evidence="5">
    <location>
        <begin position="6"/>
        <end position="329"/>
    </location>
</feature>
<dbReference type="SUPFAM" id="SSF56801">
    <property type="entry name" value="Acetyl-CoA synthetase-like"/>
    <property type="match status" value="1"/>
</dbReference>
<dbReference type="PROSITE" id="PS00455">
    <property type="entry name" value="AMP_BINDING"/>
    <property type="match status" value="1"/>
</dbReference>
<sequence length="469" mass="51877">MITPWERWRTVAPHQIALKTDQGELSWDELCQTVDRYSAHLIKQGVASGDVVTLVGKNHIDTLFVFLAAHQVGAICALTMPQPVAQLAVKFDTLYPQGRSALVWLAPSAQVTEDELHDLKRPVTVLCFNQASITESNSDDFQAYDERNLASLIFTSGSTGVPKAVAHTHQQHFASASGLLEWFHFNQQHCWLLSLPMYHVSGLSIVYRWLTAGACLKLGSGHLTDDIQGVSHASLVPVQLKRLLESGIDLNLTHVLLGGSHIPQELGMQAAQLGIETWLGYGMTEAASTVTARRVETGLGAGQVIPNRKLEIRHGRIYIGGATLASGYYQQGYLVSFTDEQGWFDSKDLGQWNQGDLEVIGRADNLFISGGENIHCEEIEAVLNRHPDVALAMIVPMEDTTFGYRPVAVLSTTQSLEKAYWDKWCAGYLEKFKWPIAYFSMPEELTTSGIKVSRAALKTWLLEHYSASI</sequence>
<evidence type="ECO:0000256" key="3">
    <source>
        <dbReference type="ARBA" id="ARBA00022741"/>
    </source>
</evidence>
<evidence type="ECO:0000313" key="7">
    <source>
        <dbReference type="Proteomes" id="UP001199044"/>
    </source>
</evidence>
<proteinExistence type="predicted"/>
<dbReference type="InterPro" id="IPR010192">
    <property type="entry name" value="MenE"/>
</dbReference>
<dbReference type="NCBIfam" id="TIGR01923">
    <property type="entry name" value="menE"/>
    <property type="match status" value="1"/>
</dbReference>
<keyword evidence="4" id="KW-0067">ATP-binding</keyword>
<accession>A0ABS7YRC2</accession>
<dbReference type="PANTHER" id="PTHR43767:SF1">
    <property type="entry name" value="NONRIBOSOMAL PEPTIDE SYNTHASE PES1 (EUROFUNG)-RELATED"/>
    <property type="match status" value="1"/>
</dbReference>
<keyword evidence="2 6" id="KW-0436">Ligase</keyword>
<evidence type="ECO:0000313" key="6">
    <source>
        <dbReference type="EMBL" id="MCA2016820.1"/>
    </source>
</evidence>
<dbReference type="Pfam" id="PF00501">
    <property type="entry name" value="AMP-binding"/>
    <property type="match status" value="1"/>
</dbReference>
<reference evidence="7" key="1">
    <citation type="submission" date="2023-07" db="EMBL/GenBank/DDBJ databases">
        <title>Molecular identification of indigenous halophilic bacteria isolated from red sea cost, biodegradation of synthetic dyes and assessment of degraded metabolite toxicity.</title>
        <authorList>
            <person name="Chaieb K."/>
            <person name="Altayb H.N."/>
        </authorList>
    </citation>
    <scope>NUCLEOTIDE SEQUENCE [LARGE SCALE GENOMIC DNA]</scope>
    <source>
        <strain evidence="7">K20</strain>
    </source>
</reference>
<organism evidence="6 7">
    <name type="scientific">Vibrio tritonius</name>
    <dbReference type="NCBI Taxonomy" id="1435069"/>
    <lineage>
        <taxon>Bacteria</taxon>
        <taxon>Pseudomonadati</taxon>
        <taxon>Pseudomonadota</taxon>
        <taxon>Gammaproteobacteria</taxon>
        <taxon>Vibrionales</taxon>
        <taxon>Vibrionaceae</taxon>
        <taxon>Vibrio</taxon>
    </lineage>
</organism>
<comment type="caution">
    <text evidence="6">The sequence shown here is derived from an EMBL/GenBank/DDBJ whole genome shotgun (WGS) entry which is preliminary data.</text>
</comment>
<evidence type="ECO:0000256" key="2">
    <source>
        <dbReference type="ARBA" id="ARBA00022598"/>
    </source>
</evidence>
<protein>
    <submittedName>
        <fullName evidence="6">O-succinylbenzoate--CoA ligase</fullName>
        <ecNumber evidence="6">6.2.1.26</ecNumber>
    </submittedName>
</protein>
<evidence type="ECO:0000256" key="1">
    <source>
        <dbReference type="ARBA" id="ARBA00022428"/>
    </source>
</evidence>
<dbReference type="Gene3D" id="3.40.50.12780">
    <property type="entry name" value="N-terminal domain of ligase-like"/>
    <property type="match status" value="1"/>
</dbReference>
<dbReference type="CDD" id="cd17630">
    <property type="entry name" value="OSB_MenE-like"/>
    <property type="match status" value="1"/>
</dbReference>
<dbReference type="InterPro" id="IPR042099">
    <property type="entry name" value="ANL_N_sf"/>
</dbReference>
<dbReference type="NCBIfam" id="NF006539">
    <property type="entry name" value="PRK09029.1"/>
    <property type="match status" value="1"/>
</dbReference>
<dbReference type="Gene3D" id="3.30.300.30">
    <property type="match status" value="1"/>
</dbReference>